<dbReference type="Pfam" id="PF09369">
    <property type="entry name" value="MZB"/>
    <property type="match status" value="1"/>
</dbReference>
<evidence type="ECO:0000313" key="3">
    <source>
        <dbReference type="Proteomes" id="UP000014803"/>
    </source>
</evidence>
<reference evidence="2 3" key="1">
    <citation type="journal article" date="2013" name="Sci. Rep.">
        <title>Extraordinary expansion of a Sorangium cellulosum genome from an alkaline milieu.</title>
        <authorList>
            <person name="Han K."/>
            <person name="Li Z.F."/>
            <person name="Peng R."/>
            <person name="Zhu L.P."/>
            <person name="Zhou T."/>
            <person name="Wang L.G."/>
            <person name="Li S.G."/>
            <person name="Zhang X.B."/>
            <person name="Hu W."/>
            <person name="Wu Z.H."/>
            <person name="Qin N."/>
            <person name="Li Y.Z."/>
        </authorList>
    </citation>
    <scope>NUCLEOTIDE SEQUENCE [LARGE SCALE GENOMIC DNA]</scope>
    <source>
        <strain evidence="2 3">So0157-2</strain>
    </source>
</reference>
<feature type="domain" description="MrfA-like Zn-binding" evidence="1">
    <location>
        <begin position="487"/>
        <end position="591"/>
    </location>
</feature>
<dbReference type="InterPro" id="IPR018973">
    <property type="entry name" value="MZB"/>
</dbReference>
<dbReference type="InterPro" id="IPR047721">
    <property type="entry name" value="DrmB"/>
</dbReference>
<dbReference type="HOGENOM" id="CLU_020062_0_0_7"/>
<evidence type="ECO:0000259" key="1">
    <source>
        <dbReference type="Pfam" id="PF09369"/>
    </source>
</evidence>
<accession>S4XVX1</accession>
<dbReference type="AlphaFoldDB" id="S4XVX1"/>
<dbReference type="NCBIfam" id="NF038324">
    <property type="entry name" value="DrmB_fam"/>
    <property type="match status" value="1"/>
</dbReference>
<dbReference type="eggNOG" id="ENOG502Z7NV">
    <property type="taxonomic scope" value="Bacteria"/>
</dbReference>
<dbReference type="Proteomes" id="UP000014803">
    <property type="component" value="Chromosome"/>
</dbReference>
<sequence length="627" mass="69852">MNDPKKRKDARRALRSDGQLRQSQLVSTFGPGAMVDLVDRAVVIGGLEHWSYGAKGYVALDDPRLRRSLIPRLKALDPDLDLAREGYFRMAPEGDARNHHPGVGVRALEFPRWFVCQKCRRLARASEQFENKNGRYRHECAKNKWSSVVPVRFVAACKRGHLSDFPWIPFAHLGREGVCDRPELYLEERAIGDIGRILVHCKNCDATTPMSKATMLPYNCNGDRPWLGGRAASEPCDQRGELLVRTASHAYFGQVVSALRLPDPEPDPLRLRLREKDVWKAVQKVKTAEQLSMIAGLMEHVASAIRDAPAEKVLAAIRAENEATTATSERPLRSAEYDRLVHAPIEQPGTVPDRGVQFAAYRVPKPRIELPPGIGGLVVVPELREVRVQVSFSRFDSIGANLQGEYEFAGRKVKPTVLTLPTGNEKWLPAAEVRGEGIFVELDEEALSDDWEKRDAVKERAEQLERAFGLDRRGEFPGIRFFLLHSLSHLLLTAVSLECGYAASAIRERIYCGQAEVDGPNMAAVMLTTGTTGSEGTLGGLVEEGRRIQHHLREAWDLGRLCSNDPVCAAHDPSSESSDRRTEGAACHGCLYIAECSCEWFNRFLDRALVVPTIGNDPALAFFRERP</sequence>
<dbReference type="KEGG" id="scu:SCE1572_19365"/>
<name>S4XVX1_SORCE</name>
<gene>
    <name evidence="2" type="ORF">SCE1572_19365</name>
</gene>
<dbReference type="EMBL" id="CP003969">
    <property type="protein sequence ID" value="AGP36461.1"/>
    <property type="molecule type" value="Genomic_DNA"/>
</dbReference>
<dbReference type="STRING" id="1254432.SCE1572_19365"/>
<dbReference type="RefSeq" id="WP_020735811.1">
    <property type="nucleotide sequence ID" value="NC_021658.1"/>
</dbReference>
<proteinExistence type="predicted"/>
<dbReference type="PATRIC" id="fig|1254432.3.peg.4380"/>
<protein>
    <recommendedName>
        <fullName evidence="1">MrfA-like Zn-binding domain-containing protein</fullName>
    </recommendedName>
</protein>
<dbReference type="OrthoDB" id="9134227at2"/>
<organism evidence="2 3">
    <name type="scientific">Sorangium cellulosum So0157-2</name>
    <dbReference type="NCBI Taxonomy" id="1254432"/>
    <lineage>
        <taxon>Bacteria</taxon>
        <taxon>Pseudomonadati</taxon>
        <taxon>Myxococcota</taxon>
        <taxon>Polyangia</taxon>
        <taxon>Polyangiales</taxon>
        <taxon>Polyangiaceae</taxon>
        <taxon>Sorangium</taxon>
    </lineage>
</organism>
<evidence type="ECO:0000313" key="2">
    <source>
        <dbReference type="EMBL" id="AGP36461.1"/>
    </source>
</evidence>